<feature type="signal peptide" evidence="1">
    <location>
        <begin position="1"/>
        <end position="25"/>
    </location>
</feature>
<protein>
    <submittedName>
        <fullName evidence="2">Uncharacterized protein</fullName>
    </submittedName>
</protein>
<comment type="caution">
    <text evidence="2">The sequence shown here is derived from an EMBL/GenBank/DDBJ whole genome shotgun (WGS) entry which is preliminary data.</text>
</comment>
<keyword evidence="1" id="KW-0732">Signal</keyword>
<proteinExistence type="predicted"/>
<accession>A0AAW2HVH6</accession>
<dbReference type="EMBL" id="JARGDH010000003">
    <property type="protein sequence ID" value="KAL0273848.1"/>
    <property type="molecule type" value="Genomic_DNA"/>
</dbReference>
<organism evidence="2">
    <name type="scientific">Menopon gallinae</name>
    <name type="common">poultry shaft louse</name>
    <dbReference type="NCBI Taxonomy" id="328185"/>
    <lineage>
        <taxon>Eukaryota</taxon>
        <taxon>Metazoa</taxon>
        <taxon>Ecdysozoa</taxon>
        <taxon>Arthropoda</taxon>
        <taxon>Hexapoda</taxon>
        <taxon>Insecta</taxon>
        <taxon>Pterygota</taxon>
        <taxon>Neoptera</taxon>
        <taxon>Paraneoptera</taxon>
        <taxon>Psocodea</taxon>
        <taxon>Troctomorpha</taxon>
        <taxon>Phthiraptera</taxon>
        <taxon>Amblycera</taxon>
        <taxon>Menoponidae</taxon>
        <taxon>Menopon</taxon>
    </lineage>
</organism>
<evidence type="ECO:0000313" key="2">
    <source>
        <dbReference type="EMBL" id="KAL0273848.1"/>
    </source>
</evidence>
<feature type="chain" id="PRO_5043991164" evidence="1">
    <location>
        <begin position="26"/>
        <end position="130"/>
    </location>
</feature>
<name>A0AAW2HVH6_9NEOP</name>
<sequence length="130" mass="14781">MNRVAKMKGAALLGLLLITIDQSASSRIYTALKKGLIPVQFTQYGPPANLPIISLPPKTLPLLQKTPIKLPPMIPPPKTVRQMYQCIKNMFRPRMYQQMVVVPQLKRYLRSYETPVLDAIALKRPFCPYC</sequence>
<dbReference type="AlphaFoldDB" id="A0AAW2HVH6"/>
<evidence type="ECO:0000256" key="1">
    <source>
        <dbReference type="SAM" id="SignalP"/>
    </source>
</evidence>
<reference evidence="2" key="1">
    <citation type="journal article" date="2024" name="Gigascience">
        <title>Chromosome-level genome of the poultry shaft louse Menopon gallinae provides insight into the host-switching and adaptive evolution of parasitic lice.</title>
        <authorList>
            <person name="Xu Y."/>
            <person name="Ma L."/>
            <person name="Liu S."/>
            <person name="Liang Y."/>
            <person name="Liu Q."/>
            <person name="He Z."/>
            <person name="Tian L."/>
            <person name="Duan Y."/>
            <person name="Cai W."/>
            <person name="Li H."/>
            <person name="Song F."/>
        </authorList>
    </citation>
    <scope>NUCLEOTIDE SEQUENCE</scope>
    <source>
        <strain evidence="2">Cailab_2023a</strain>
    </source>
</reference>
<gene>
    <name evidence="2" type="ORF">PYX00_006427</name>
</gene>